<dbReference type="HAMAP" id="MF_02078">
    <property type="entry name" value="MurJ_MviN"/>
    <property type="match status" value="1"/>
</dbReference>
<protein>
    <recommendedName>
        <fullName evidence="8">Probable lipid II flippase MurJ</fullName>
    </recommendedName>
</protein>
<evidence type="ECO:0000256" key="9">
    <source>
        <dbReference type="PIRNR" id="PIRNR002869"/>
    </source>
</evidence>
<evidence type="ECO:0000256" key="3">
    <source>
        <dbReference type="ARBA" id="ARBA00022692"/>
    </source>
</evidence>
<proteinExistence type="inferred from homology"/>
<sequence length="540" mass="57994">MGRLREMLARTMVSATWAAALLGVASLASRFLGVLRDRLLSGTFGAGPELDAYYAAFRAPDFMFGLFVSGAISAGFIPVFTRYVLRDGNGRLGQSANEFASRVISVLGLALAAVSAVGAVTAQWFVPLYTSGFLPEHQQVAVLLTRIMFLSPFFLGLSAVFSGILQTYKRFAVYSLAPVVYNVGIIAGILLLTDRFGIYGVAVGVVVGSFLHMAIQLWSVLRLGFRFSFLPSLMDRGLREIGRMMGPRTASLALEQANLVLLTGVASTLGVGSVAVFNLAFNLQSLPVGVLGISFAVASFPFIAELADRGDRAGVKREFSRIVRTVLFLVVPATVAFLLLRAQIVRVILGTGNFDWTDTVNTADALALFSISLFAQALLPFIVKTFFAFRNVRLPLMVVAVSVVFERLLAWSLVRHGMEVSGLVLAYSASAALRIVLLWVFLHLLVGDLDERRIVRSLSVMVGAGLAMGVVMQGMKALVGNAVDMRSFLGVFGQGAAAGTAGLAVYLAITYVLGNEEAHRLAGILRRRLSTVKASETEQV</sequence>
<evidence type="ECO:0000313" key="11">
    <source>
        <dbReference type="Proteomes" id="UP000230973"/>
    </source>
</evidence>
<keyword evidence="8 9" id="KW-0813">Transport</keyword>
<keyword evidence="8 9" id="KW-0961">Cell wall biogenesis/degradation</keyword>
<feature type="transmembrane region" description="Helical" evidence="8">
    <location>
        <begin position="458"/>
        <end position="479"/>
    </location>
</feature>
<dbReference type="GO" id="GO:0071555">
    <property type="term" value="P:cell wall organization"/>
    <property type="evidence" value="ECO:0007669"/>
    <property type="project" value="UniProtKB-UniRule"/>
</dbReference>
<feature type="transmembrane region" description="Helical" evidence="8">
    <location>
        <begin position="198"/>
        <end position="221"/>
    </location>
</feature>
<keyword evidence="4 8" id="KW-0133">Cell shape</keyword>
<feature type="transmembrane region" description="Helical" evidence="8">
    <location>
        <begin position="286"/>
        <end position="304"/>
    </location>
</feature>
<reference evidence="11" key="1">
    <citation type="submission" date="2017-09" db="EMBL/GenBank/DDBJ databases">
        <title>Depth-based differentiation of microbial function through sediment-hosted aquifers and enrichment of novel symbionts in the deep terrestrial subsurface.</title>
        <authorList>
            <person name="Probst A.J."/>
            <person name="Ladd B."/>
            <person name="Jarett J.K."/>
            <person name="Geller-Mcgrath D.E."/>
            <person name="Sieber C.M.K."/>
            <person name="Emerson J.B."/>
            <person name="Anantharaman K."/>
            <person name="Thomas B.C."/>
            <person name="Malmstrom R."/>
            <person name="Stieglmeier M."/>
            <person name="Klingl A."/>
            <person name="Woyke T."/>
            <person name="Ryan C.M."/>
            <person name="Banfield J.F."/>
        </authorList>
    </citation>
    <scope>NUCLEOTIDE SEQUENCE [LARGE SCALE GENOMIC DNA]</scope>
</reference>
<feature type="transmembrane region" description="Helical" evidence="8">
    <location>
        <begin position="394"/>
        <end position="414"/>
    </location>
</feature>
<dbReference type="Pfam" id="PF03023">
    <property type="entry name" value="MurJ"/>
    <property type="match status" value="1"/>
</dbReference>
<accession>A0A2M7QAB2</accession>
<dbReference type="UniPathway" id="UPA00219"/>
<evidence type="ECO:0000313" key="10">
    <source>
        <dbReference type="EMBL" id="PIY62931.1"/>
    </source>
</evidence>
<dbReference type="AlphaFoldDB" id="A0A2M7QAB2"/>
<dbReference type="PANTHER" id="PTHR47019:SF1">
    <property type="entry name" value="LIPID II FLIPPASE MURJ"/>
    <property type="match status" value="1"/>
</dbReference>
<comment type="function">
    <text evidence="8 9">Involved in peptidoglycan biosynthesis. Transports lipid-linked peptidoglycan precursors from the inner to the outer leaflet of the cytoplasmic membrane.</text>
</comment>
<feature type="transmembrane region" description="Helical" evidence="8">
    <location>
        <begin position="365"/>
        <end position="387"/>
    </location>
</feature>
<comment type="caution">
    <text evidence="10">The sequence shown here is derived from an EMBL/GenBank/DDBJ whole genome shotgun (WGS) entry which is preliminary data.</text>
</comment>
<evidence type="ECO:0000256" key="7">
    <source>
        <dbReference type="ARBA" id="ARBA00023136"/>
    </source>
</evidence>
<dbReference type="InterPro" id="IPR004268">
    <property type="entry name" value="MurJ"/>
</dbReference>
<dbReference type="NCBIfam" id="TIGR01695">
    <property type="entry name" value="murJ_mviN"/>
    <property type="match status" value="1"/>
</dbReference>
<organism evidence="10 11">
    <name type="scientific">Candidatus Uhrbacteria bacterium CG_4_10_14_0_8_um_filter_58_22</name>
    <dbReference type="NCBI Taxonomy" id="1975029"/>
    <lineage>
        <taxon>Bacteria</taxon>
        <taxon>Candidatus Uhriibacteriota</taxon>
    </lineage>
</organism>
<comment type="subcellular location">
    <subcellularLocation>
        <location evidence="1 8">Cell membrane</location>
        <topology evidence="1 8">Multi-pass membrane protein</topology>
    </subcellularLocation>
</comment>
<evidence type="ECO:0000256" key="1">
    <source>
        <dbReference type="ARBA" id="ARBA00004651"/>
    </source>
</evidence>
<feature type="transmembrane region" description="Helical" evidence="8">
    <location>
        <begin position="172"/>
        <end position="192"/>
    </location>
</feature>
<dbReference type="GO" id="GO:0015648">
    <property type="term" value="F:lipid-linked peptidoglycan transporter activity"/>
    <property type="evidence" value="ECO:0007669"/>
    <property type="project" value="UniProtKB-UniRule"/>
</dbReference>
<dbReference type="PRINTS" id="PR01806">
    <property type="entry name" value="VIRFACTRMVIN"/>
</dbReference>
<keyword evidence="5 8" id="KW-0573">Peptidoglycan synthesis</keyword>
<feature type="transmembrane region" description="Helical" evidence="8">
    <location>
        <begin position="426"/>
        <end position="446"/>
    </location>
</feature>
<dbReference type="GO" id="GO:0005886">
    <property type="term" value="C:plasma membrane"/>
    <property type="evidence" value="ECO:0007669"/>
    <property type="project" value="UniProtKB-SubCell"/>
</dbReference>
<keyword evidence="2 8" id="KW-1003">Cell membrane</keyword>
<dbReference type="EMBL" id="PFLC01000023">
    <property type="protein sequence ID" value="PIY62931.1"/>
    <property type="molecule type" value="Genomic_DNA"/>
</dbReference>
<evidence type="ECO:0000256" key="4">
    <source>
        <dbReference type="ARBA" id="ARBA00022960"/>
    </source>
</evidence>
<dbReference type="Proteomes" id="UP000230973">
    <property type="component" value="Unassembled WGS sequence"/>
</dbReference>
<dbReference type="GO" id="GO:0034204">
    <property type="term" value="P:lipid translocation"/>
    <property type="evidence" value="ECO:0007669"/>
    <property type="project" value="TreeGrafter"/>
</dbReference>
<dbReference type="CDD" id="cd13123">
    <property type="entry name" value="MATE_MurJ_like"/>
    <property type="match status" value="1"/>
</dbReference>
<gene>
    <name evidence="10" type="primary">mviN</name>
    <name evidence="8" type="synonym">murJ</name>
    <name evidence="10" type="ORF">COY93_01830</name>
</gene>
<comment type="similarity">
    <text evidence="8 9">Belongs to the MurJ/MviN family.</text>
</comment>
<feature type="transmembrane region" description="Helical" evidence="8">
    <location>
        <begin position="259"/>
        <end position="280"/>
    </location>
</feature>
<dbReference type="PANTHER" id="PTHR47019">
    <property type="entry name" value="LIPID II FLIPPASE MURJ"/>
    <property type="match status" value="1"/>
</dbReference>
<keyword evidence="3 8" id="KW-0812">Transmembrane</keyword>
<comment type="pathway">
    <text evidence="8">Cell wall biogenesis; peptidoglycan biosynthesis.</text>
</comment>
<keyword evidence="7 8" id="KW-0472">Membrane</keyword>
<feature type="transmembrane region" description="Helical" evidence="8">
    <location>
        <begin position="325"/>
        <end position="345"/>
    </location>
</feature>
<dbReference type="GO" id="GO:0008360">
    <property type="term" value="P:regulation of cell shape"/>
    <property type="evidence" value="ECO:0007669"/>
    <property type="project" value="UniProtKB-UniRule"/>
</dbReference>
<evidence type="ECO:0000256" key="2">
    <source>
        <dbReference type="ARBA" id="ARBA00022475"/>
    </source>
</evidence>
<dbReference type="InterPro" id="IPR051050">
    <property type="entry name" value="Lipid_II_flippase_MurJ/MviN"/>
</dbReference>
<evidence type="ECO:0000256" key="5">
    <source>
        <dbReference type="ARBA" id="ARBA00022984"/>
    </source>
</evidence>
<feature type="transmembrane region" description="Helical" evidence="8">
    <location>
        <begin position="491"/>
        <end position="513"/>
    </location>
</feature>
<feature type="transmembrane region" description="Helical" evidence="8">
    <location>
        <begin position="106"/>
        <end position="126"/>
    </location>
</feature>
<evidence type="ECO:0000256" key="8">
    <source>
        <dbReference type="HAMAP-Rule" id="MF_02078"/>
    </source>
</evidence>
<name>A0A2M7QAB2_9BACT</name>
<dbReference type="PIRSF" id="PIRSF002869">
    <property type="entry name" value="MviN"/>
    <property type="match status" value="1"/>
</dbReference>
<feature type="transmembrane region" description="Helical" evidence="8">
    <location>
        <begin position="62"/>
        <end position="85"/>
    </location>
</feature>
<keyword evidence="6 8" id="KW-1133">Transmembrane helix</keyword>
<dbReference type="GO" id="GO:0009252">
    <property type="term" value="P:peptidoglycan biosynthetic process"/>
    <property type="evidence" value="ECO:0007669"/>
    <property type="project" value="UniProtKB-UniRule"/>
</dbReference>
<evidence type="ECO:0000256" key="6">
    <source>
        <dbReference type="ARBA" id="ARBA00022989"/>
    </source>
</evidence>
<feature type="transmembrane region" description="Helical" evidence="8">
    <location>
        <begin position="146"/>
        <end position="165"/>
    </location>
</feature>